<reference evidence="4" key="1">
    <citation type="submission" date="2021-11" db="EMBL/GenBank/DDBJ databases">
        <authorList>
            <person name="Islam A."/>
            <person name="Islam S."/>
            <person name="Flora M.S."/>
            <person name="Rahman M."/>
            <person name="Ziaur R.M."/>
            <person name="Epstein J.H."/>
            <person name="Hassan M."/>
            <person name="Klassen M."/>
            <person name="Woodard K."/>
            <person name="Webb A."/>
            <person name="Webby R.J."/>
            <person name="El Zowalaty M.E."/>
        </authorList>
    </citation>
    <scope>NUCLEOTIDE SEQUENCE</scope>
    <source>
        <strain evidence="4">Pbs3</strain>
    </source>
</reference>
<dbReference type="InterPro" id="IPR000253">
    <property type="entry name" value="FHA_dom"/>
</dbReference>
<comment type="caution">
    <text evidence="4">The sequence shown here is derived from an EMBL/GenBank/DDBJ whole genome shotgun (WGS) entry which is preliminary data.</text>
</comment>
<organism evidence="4 5">
    <name type="scientific">Peronospora belbahrii</name>
    <dbReference type="NCBI Taxonomy" id="622444"/>
    <lineage>
        <taxon>Eukaryota</taxon>
        <taxon>Sar</taxon>
        <taxon>Stramenopiles</taxon>
        <taxon>Oomycota</taxon>
        <taxon>Peronosporomycetes</taxon>
        <taxon>Peronosporales</taxon>
        <taxon>Peronosporaceae</taxon>
        <taxon>Peronospora</taxon>
    </lineage>
</organism>
<feature type="region of interest" description="Disordered" evidence="2">
    <location>
        <begin position="362"/>
        <end position="382"/>
    </location>
</feature>
<gene>
    <name evidence="4" type="ORF">PBS003_LOCUS8327</name>
</gene>
<dbReference type="SUPFAM" id="SSF49879">
    <property type="entry name" value="SMAD/FHA domain"/>
    <property type="match status" value="1"/>
</dbReference>
<dbReference type="Pfam" id="PF00498">
    <property type="entry name" value="FHA"/>
    <property type="match status" value="1"/>
</dbReference>
<feature type="region of interest" description="Disordered" evidence="2">
    <location>
        <begin position="133"/>
        <end position="203"/>
    </location>
</feature>
<protein>
    <recommendedName>
        <fullName evidence="3">FHA domain-containing protein</fullName>
    </recommendedName>
</protein>
<dbReference type="EMBL" id="CAKKTJ010000330">
    <property type="protein sequence ID" value="CAH0481722.1"/>
    <property type="molecule type" value="Genomic_DNA"/>
</dbReference>
<evidence type="ECO:0000313" key="4">
    <source>
        <dbReference type="EMBL" id="CAH0481722.1"/>
    </source>
</evidence>
<dbReference type="CDD" id="cd00060">
    <property type="entry name" value="FHA"/>
    <property type="match status" value="1"/>
</dbReference>
<name>A0AAU9LBY2_9STRA</name>
<feature type="compositionally biased region" description="Basic and acidic residues" evidence="2">
    <location>
        <begin position="538"/>
        <end position="552"/>
    </location>
</feature>
<accession>A0AAU9LBY2</accession>
<feature type="coiled-coil region" evidence="1">
    <location>
        <begin position="220"/>
        <end position="326"/>
    </location>
</feature>
<evidence type="ECO:0000256" key="2">
    <source>
        <dbReference type="SAM" id="MobiDB-lite"/>
    </source>
</evidence>
<sequence>MSLPKYYDLVHYNHCIGRAASRCDIQIPKEYISGLHCIIRLLGKKNNETPFVEIVDHSRYGTWVNLDKVGLQRTASLKHNDKIHFTRPDAKNGTELVYRFEILCSGLMKVNENLYAQLIADEMPVANRTRKRTHEETQCTQSPLKTKLLPPPARPVKKRRRDNEEAVEPVSEPLAVQSAWDSRSLQRPTAKVAGRKRRSPDALAPNSNLVQYRKGYDKLRDNFKKELELFRDENAALKKAYLEELAKVKADAAAKLAKVRAEAAANLAKVNAEAATNLAKVKAEAAANLAKIKAEAANLAKIKAEAAKLAKELLKLREERDGLKQTINQILQGPNLPRKKRNVTDLKAKVHVLKRTIRAGQDDLTSETRQERAQMTPLSEKQPTEIGKEACGRTTNHKASPVHIKWQRIETQGKIDKAMRKKESTVLVSSALSVSSQSQDSIDSGILHNAHRSSLQLSFVSNEHSEPSPGDIPQKFDAAAKETKNSNVSEGRSLMFNIYGAGSATVDSPGNRLTMHCRSLLYRTSLKSNSATIQESQGQKKDVKDKEPKGSE</sequence>
<dbReference type="PROSITE" id="PS50006">
    <property type="entry name" value="FHA_DOMAIN"/>
    <property type="match status" value="1"/>
</dbReference>
<dbReference type="Gene3D" id="2.60.200.20">
    <property type="match status" value="1"/>
</dbReference>
<dbReference type="AlphaFoldDB" id="A0AAU9LBY2"/>
<dbReference type="InterPro" id="IPR008984">
    <property type="entry name" value="SMAD_FHA_dom_sf"/>
</dbReference>
<feature type="region of interest" description="Disordered" evidence="2">
    <location>
        <begin position="529"/>
        <end position="552"/>
    </location>
</feature>
<feature type="domain" description="FHA" evidence="3">
    <location>
        <begin position="14"/>
        <end position="69"/>
    </location>
</feature>
<evidence type="ECO:0000259" key="3">
    <source>
        <dbReference type="PROSITE" id="PS50006"/>
    </source>
</evidence>
<dbReference type="SMART" id="SM00240">
    <property type="entry name" value="FHA"/>
    <property type="match status" value="1"/>
</dbReference>
<evidence type="ECO:0000313" key="5">
    <source>
        <dbReference type="Proteomes" id="UP001160483"/>
    </source>
</evidence>
<proteinExistence type="predicted"/>
<dbReference type="Proteomes" id="UP001160483">
    <property type="component" value="Unassembled WGS sequence"/>
</dbReference>
<keyword evidence="1" id="KW-0175">Coiled coil</keyword>
<evidence type="ECO:0000256" key="1">
    <source>
        <dbReference type="SAM" id="Coils"/>
    </source>
</evidence>